<dbReference type="SUPFAM" id="SSF51735">
    <property type="entry name" value="NAD(P)-binding Rossmann-fold domains"/>
    <property type="match status" value="1"/>
</dbReference>
<evidence type="ECO:0000259" key="1">
    <source>
        <dbReference type="Pfam" id="PF01370"/>
    </source>
</evidence>
<dbReference type="Gene3D" id="3.40.50.720">
    <property type="entry name" value="NAD(P)-binding Rossmann-like Domain"/>
    <property type="match status" value="1"/>
</dbReference>
<dbReference type="Pfam" id="PF01370">
    <property type="entry name" value="Epimerase"/>
    <property type="match status" value="1"/>
</dbReference>
<dbReference type="InterPro" id="IPR051783">
    <property type="entry name" value="NAD(P)-dependent_oxidoreduct"/>
</dbReference>
<evidence type="ECO:0000313" key="2">
    <source>
        <dbReference type="EMBL" id="MFC6865840.1"/>
    </source>
</evidence>
<dbReference type="InterPro" id="IPR036291">
    <property type="entry name" value="NAD(P)-bd_dom_sf"/>
</dbReference>
<dbReference type="RefSeq" id="WP_345403714.1">
    <property type="nucleotide sequence ID" value="NZ_BAABLA010000115.1"/>
</dbReference>
<feature type="domain" description="NAD-dependent epimerase/dehydratase" evidence="1">
    <location>
        <begin position="3"/>
        <end position="211"/>
    </location>
</feature>
<dbReference type="InterPro" id="IPR001509">
    <property type="entry name" value="Epimerase_deHydtase"/>
</dbReference>
<organism evidence="2 3">
    <name type="scientific">Haloechinothrix salitolerans</name>
    <dbReference type="NCBI Taxonomy" id="926830"/>
    <lineage>
        <taxon>Bacteria</taxon>
        <taxon>Bacillati</taxon>
        <taxon>Actinomycetota</taxon>
        <taxon>Actinomycetes</taxon>
        <taxon>Pseudonocardiales</taxon>
        <taxon>Pseudonocardiaceae</taxon>
        <taxon>Haloechinothrix</taxon>
    </lineage>
</organism>
<proteinExistence type="predicted"/>
<dbReference type="EMBL" id="JBHSXX010000001">
    <property type="protein sequence ID" value="MFC6865840.1"/>
    <property type="molecule type" value="Genomic_DNA"/>
</dbReference>
<keyword evidence="3" id="KW-1185">Reference proteome</keyword>
<protein>
    <submittedName>
        <fullName evidence="2">NAD-dependent epimerase/dehydratase family protein</fullName>
    </submittedName>
</protein>
<sequence length="332" mass="34988">MRMLVFGGTIFVSKAVAAEAVRRGHDVVCAARGTSGAVPDGATLLRIDRDAPDALADLVGERFEAVVDTSIMSYTWVTDALAALRATAEHWTFVSSISVYADEITPGQRPGAPVVEPRAAHGTLTDRDADPGLYGAVKVASENAVRDALDDLALIVRPGLITGPGDGSDRFGYWPARFARGGRAVVPDVEQEIQYIDVRDLASWIVTGAEQRVTGTFDAVGPRWQLRDLLAAIASGFDAELAPVPPDQLVGAGVGPWVGPRTLPLWLPPEAAGIAAHDPEPARQAGLRTRPLDDAVAGALAHERALGLDRPRRAGLTPAEEAEILAAVAENP</sequence>
<evidence type="ECO:0000313" key="3">
    <source>
        <dbReference type="Proteomes" id="UP001596337"/>
    </source>
</evidence>
<accession>A0ABW2BS83</accession>
<dbReference type="PANTHER" id="PTHR48079">
    <property type="entry name" value="PROTEIN YEEZ"/>
    <property type="match status" value="1"/>
</dbReference>
<gene>
    <name evidence="2" type="ORF">ACFQGD_01630</name>
</gene>
<name>A0ABW2BS83_9PSEU</name>
<comment type="caution">
    <text evidence="2">The sequence shown here is derived from an EMBL/GenBank/DDBJ whole genome shotgun (WGS) entry which is preliminary data.</text>
</comment>
<dbReference type="PANTHER" id="PTHR48079:SF6">
    <property type="entry name" value="NAD(P)-BINDING DOMAIN-CONTAINING PROTEIN-RELATED"/>
    <property type="match status" value="1"/>
</dbReference>
<dbReference type="Proteomes" id="UP001596337">
    <property type="component" value="Unassembled WGS sequence"/>
</dbReference>
<reference evidence="3" key="1">
    <citation type="journal article" date="2019" name="Int. J. Syst. Evol. Microbiol.">
        <title>The Global Catalogue of Microorganisms (GCM) 10K type strain sequencing project: providing services to taxonomists for standard genome sequencing and annotation.</title>
        <authorList>
            <consortium name="The Broad Institute Genomics Platform"/>
            <consortium name="The Broad Institute Genome Sequencing Center for Infectious Disease"/>
            <person name="Wu L."/>
            <person name="Ma J."/>
        </authorList>
    </citation>
    <scope>NUCLEOTIDE SEQUENCE [LARGE SCALE GENOMIC DNA]</scope>
    <source>
        <strain evidence="3">KCTC 32255</strain>
    </source>
</reference>